<evidence type="ECO:0000256" key="1">
    <source>
        <dbReference type="SAM" id="MobiDB-lite"/>
    </source>
</evidence>
<reference evidence="2" key="1">
    <citation type="submission" date="2020-02" db="EMBL/GenBank/DDBJ databases">
        <authorList>
            <person name="Meier V. D."/>
        </authorList>
    </citation>
    <scope>NUCLEOTIDE SEQUENCE</scope>
    <source>
        <strain evidence="2">AVDCRST_MAG10</strain>
    </source>
</reference>
<proteinExistence type="predicted"/>
<protein>
    <submittedName>
        <fullName evidence="2">Uncharacterized protein</fullName>
    </submittedName>
</protein>
<dbReference type="AlphaFoldDB" id="A0A6J4ICI0"/>
<name>A0A6J4ICI0_9ACTN</name>
<feature type="non-terminal residue" evidence="2">
    <location>
        <position position="1"/>
    </location>
</feature>
<feature type="region of interest" description="Disordered" evidence="1">
    <location>
        <begin position="1"/>
        <end position="22"/>
    </location>
</feature>
<organism evidence="2">
    <name type="scientific">uncultured Acidimicrobiales bacterium</name>
    <dbReference type="NCBI Taxonomy" id="310071"/>
    <lineage>
        <taxon>Bacteria</taxon>
        <taxon>Bacillati</taxon>
        <taxon>Actinomycetota</taxon>
        <taxon>Acidimicrobiia</taxon>
        <taxon>Acidimicrobiales</taxon>
        <taxon>environmental samples</taxon>
    </lineage>
</organism>
<accession>A0A6J4ICI0</accession>
<evidence type="ECO:0000313" key="2">
    <source>
        <dbReference type="EMBL" id="CAA9247173.1"/>
    </source>
</evidence>
<sequence length="55" mass="5883">VLSCLPLEPVGRNRSARPRPEGHHALLLRLREPLVGPGWRAPDAPFGAAVGGHEV</sequence>
<gene>
    <name evidence="2" type="ORF">AVDCRST_MAG10-2051</name>
</gene>
<feature type="non-terminal residue" evidence="2">
    <location>
        <position position="55"/>
    </location>
</feature>
<dbReference type="EMBL" id="CADCTB010000128">
    <property type="protein sequence ID" value="CAA9247173.1"/>
    <property type="molecule type" value="Genomic_DNA"/>
</dbReference>